<keyword evidence="3" id="KW-1185">Reference proteome</keyword>
<dbReference type="InterPro" id="IPR027417">
    <property type="entry name" value="P-loop_NTPase"/>
</dbReference>
<sequence>MLLDQKYQPKTLEDIQFNEKHAKNLKNFTLSTIPHLIVHGRPGCGKRTLVYAFINHLFGEQPKTHHRSIEVTSSSDKKITISYVESDEYVEICPSDYNFKDKDVIQNVIKKMAETKPITSLISKKRQDKLKLILITRAEKLTKDAQAALRRTVETYADNFRMILICNDITGIIDPIKSRMLCLRITVAPSDLLLRTLSEINTQEGICGSKETLKQIINDCNGNFRRALFFLQRTQLDGAGEEKSKRLKKQESTFKLDWEITVADVVEMMMKEQSNTMVLNIRLQLNELLIKCVPPRLILKTLFAILISKVKPIDHHNLCRLTAKYDGRITLGTKSIFHLEAYVIAVMLLFQKK</sequence>
<dbReference type="PANTHER" id="PTHR11669">
    <property type="entry name" value="REPLICATION FACTOR C / DNA POLYMERASE III GAMMA-TAU SUBUNIT"/>
    <property type="match status" value="1"/>
</dbReference>
<dbReference type="Gene3D" id="3.40.50.300">
    <property type="entry name" value="P-loop containing nucleotide triphosphate hydrolases"/>
    <property type="match status" value="1"/>
</dbReference>
<protein>
    <recommendedName>
        <fullName evidence="4">AAA+ ATPase domain-containing protein</fullName>
    </recommendedName>
</protein>
<dbReference type="Pfam" id="PF13177">
    <property type="entry name" value="DNA_pol3_delta2"/>
    <property type="match status" value="1"/>
</dbReference>
<dbReference type="OMA" id="LKADIMH"/>
<dbReference type="GO" id="GO:0003677">
    <property type="term" value="F:DNA binding"/>
    <property type="evidence" value="ECO:0007669"/>
    <property type="project" value="InterPro"/>
</dbReference>
<name>L2GW66_VAVCU</name>
<evidence type="ECO:0000313" key="3">
    <source>
        <dbReference type="Proteomes" id="UP000011081"/>
    </source>
</evidence>
<dbReference type="GO" id="GO:0005663">
    <property type="term" value="C:DNA replication factor C complex"/>
    <property type="evidence" value="ECO:0007669"/>
    <property type="project" value="EnsemblFungi"/>
</dbReference>
<dbReference type="SUPFAM" id="SSF48019">
    <property type="entry name" value="post-AAA+ oligomerization domain-like"/>
    <property type="match status" value="1"/>
</dbReference>
<dbReference type="STRING" id="948595.L2GW66"/>
<evidence type="ECO:0000256" key="1">
    <source>
        <dbReference type="ARBA" id="ARBA00022705"/>
    </source>
</evidence>
<dbReference type="GO" id="GO:0006281">
    <property type="term" value="P:DNA repair"/>
    <property type="evidence" value="ECO:0007669"/>
    <property type="project" value="TreeGrafter"/>
</dbReference>
<dbReference type="AlphaFoldDB" id="L2GW66"/>
<dbReference type="GO" id="GO:0031391">
    <property type="term" value="C:Elg1 RFC-like complex"/>
    <property type="evidence" value="ECO:0007669"/>
    <property type="project" value="EnsemblFungi"/>
</dbReference>
<organism evidence="2 3">
    <name type="scientific">Vavraia culicis (isolate floridensis)</name>
    <name type="common">Microsporidian parasite</name>
    <dbReference type="NCBI Taxonomy" id="948595"/>
    <lineage>
        <taxon>Eukaryota</taxon>
        <taxon>Fungi</taxon>
        <taxon>Fungi incertae sedis</taxon>
        <taxon>Microsporidia</taxon>
        <taxon>Pleistophoridae</taxon>
        <taxon>Vavraia</taxon>
    </lineage>
</organism>
<keyword evidence="1" id="KW-0235">DNA replication</keyword>
<dbReference type="InterPro" id="IPR008921">
    <property type="entry name" value="DNA_pol3_clamp-load_cplx_C"/>
</dbReference>
<dbReference type="FunCoup" id="L2GW66">
    <property type="interactions" value="195"/>
</dbReference>
<gene>
    <name evidence="2" type="ORF">VCUG_01119</name>
</gene>
<dbReference type="PANTHER" id="PTHR11669:SF1">
    <property type="entry name" value="REPLICATION FACTOR C SUBUNIT 3"/>
    <property type="match status" value="1"/>
</dbReference>
<proteinExistence type="predicted"/>
<dbReference type="RefSeq" id="XP_008074142.1">
    <property type="nucleotide sequence ID" value="XM_008075951.1"/>
</dbReference>
<dbReference type="GO" id="GO:0003689">
    <property type="term" value="F:DNA clamp loader activity"/>
    <property type="evidence" value="ECO:0007669"/>
    <property type="project" value="EnsemblFungi"/>
</dbReference>
<dbReference type="GO" id="GO:0031390">
    <property type="term" value="C:Ctf18 RFC-like complex"/>
    <property type="evidence" value="ECO:0007669"/>
    <property type="project" value="EnsemblFungi"/>
</dbReference>
<evidence type="ECO:0008006" key="4">
    <source>
        <dbReference type="Google" id="ProtNLM"/>
    </source>
</evidence>
<reference evidence="3" key="1">
    <citation type="submission" date="2011-03" db="EMBL/GenBank/DDBJ databases">
        <title>The genome sequence of Vavraia culicis strain floridensis.</title>
        <authorList>
            <consortium name="The Broad Institute Genome Sequencing Platform"/>
            <person name="Cuomo C."/>
            <person name="Becnel J."/>
            <person name="Sanscrainte N."/>
            <person name="Young S.K."/>
            <person name="Zeng Q."/>
            <person name="Gargeya S."/>
            <person name="Fitzgerald M."/>
            <person name="Haas B."/>
            <person name="Abouelleil A."/>
            <person name="Alvarado L."/>
            <person name="Arachchi H.M."/>
            <person name="Berlin A."/>
            <person name="Chapman S.B."/>
            <person name="Gearin G."/>
            <person name="Goldberg J."/>
            <person name="Griggs A."/>
            <person name="Gujja S."/>
            <person name="Hansen M."/>
            <person name="Heiman D."/>
            <person name="Howarth C."/>
            <person name="Larimer J."/>
            <person name="Lui A."/>
            <person name="MacDonald P.J.P."/>
            <person name="McCowen C."/>
            <person name="Montmayeur A."/>
            <person name="Murphy C."/>
            <person name="Neiman D."/>
            <person name="Pearson M."/>
            <person name="Priest M."/>
            <person name="Roberts A."/>
            <person name="Saif S."/>
            <person name="Shea T."/>
            <person name="Sisk P."/>
            <person name="Stolte C."/>
            <person name="Sykes S."/>
            <person name="Wortman J."/>
            <person name="Nusbaum C."/>
            <person name="Birren B."/>
        </authorList>
    </citation>
    <scope>NUCLEOTIDE SEQUENCE [LARGE SCALE GENOMIC DNA]</scope>
    <source>
        <strain evidence="3">floridensis</strain>
    </source>
</reference>
<dbReference type="GO" id="GO:0031389">
    <property type="term" value="C:Rad17 RFC-like complex"/>
    <property type="evidence" value="ECO:0007669"/>
    <property type="project" value="EnsemblFungi"/>
</dbReference>
<evidence type="ECO:0000313" key="2">
    <source>
        <dbReference type="EMBL" id="ELA47350.1"/>
    </source>
</evidence>
<dbReference type="EMBL" id="GL877419">
    <property type="protein sequence ID" value="ELA47350.1"/>
    <property type="molecule type" value="Genomic_DNA"/>
</dbReference>
<dbReference type="Pfam" id="PF22534">
    <property type="entry name" value="RFC_C"/>
    <property type="match status" value="1"/>
</dbReference>
<dbReference type="VEuPathDB" id="MicrosporidiaDB:VCUG_01119"/>
<dbReference type="Gene3D" id="1.20.272.10">
    <property type="match status" value="1"/>
</dbReference>
<dbReference type="InParanoid" id="L2GW66"/>
<dbReference type="HOGENOM" id="CLU_042324_5_0_1"/>
<dbReference type="GeneID" id="19879000"/>
<dbReference type="GO" id="GO:0006272">
    <property type="term" value="P:leading strand elongation"/>
    <property type="evidence" value="ECO:0007669"/>
    <property type="project" value="EnsemblFungi"/>
</dbReference>
<dbReference type="Gene3D" id="1.10.8.60">
    <property type="match status" value="1"/>
</dbReference>
<dbReference type="InterPro" id="IPR050238">
    <property type="entry name" value="DNA_Rep/Repair_Clamp_Loader"/>
</dbReference>
<dbReference type="Proteomes" id="UP000011081">
    <property type="component" value="Unassembled WGS sequence"/>
</dbReference>
<dbReference type="OrthoDB" id="761538at2759"/>
<accession>L2GW66</accession>
<dbReference type="GO" id="GO:0007062">
    <property type="term" value="P:sister chromatid cohesion"/>
    <property type="evidence" value="ECO:0007669"/>
    <property type="project" value="EnsemblFungi"/>
</dbReference>
<dbReference type="SUPFAM" id="SSF52540">
    <property type="entry name" value="P-loop containing nucleoside triphosphate hydrolases"/>
    <property type="match status" value="1"/>
</dbReference>